<organism evidence="3 4">
    <name type="scientific">Karstenula rhodostoma CBS 690.94</name>
    <dbReference type="NCBI Taxonomy" id="1392251"/>
    <lineage>
        <taxon>Eukaryota</taxon>
        <taxon>Fungi</taxon>
        <taxon>Dikarya</taxon>
        <taxon>Ascomycota</taxon>
        <taxon>Pezizomycotina</taxon>
        <taxon>Dothideomycetes</taxon>
        <taxon>Pleosporomycetidae</taxon>
        <taxon>Pleosporales</taxon>
        <taxon>Massarineae</taxon>
        <taxon>Didymosphaeriaceae</taxon>
        <taxon>Karstenula</taxon>
    </lineage>
</organism>
<comment type="caution">
    <text evidence="3">The sequence shown here is derived from an EMBL/GenBank/DDBJ whole genome shotgun (WGS) entry which is preliminary data.</text>
</comment>
<comment type="pathway">
    <text evidence="1">Mycotoxin biosynthesis.</text>
</comment>
<evidence type="ECO:0000313" key="4">
    <source>
        <dbReference type="Proteomes" id="UP000799764"/>
    </source>
</evidence>
<accession>A0A9P4UEN1</accession>
<evidence type="ECO:0000256" key="2">
    <source>
        <dbReference type="ARBA" id="ARBA00035112"/>
    </source>
</evidence>
<dbReference type="InterPro" id="IPR021765">
    <property type="entry name" value="UstYa-like"/>
</dbReference>
<comment type="similarity">
    <text evidence="2">Belongs to the ustYa family.</text>
</comment>
<keyword evidence="4" id="KW-1185">Reference proteome</keyword>
<dbReference type="Pfam" id="PF11807">
    <property type="entry name" value="UstYa"/>
    <property type="match status" value="1"/>
</dbReference>
<dbReference type="GO" id="GO:0043386">
    <property type="term" value="P:mycotoxin biosynthetic process"/>
    <property type="evidence" value="ECO:0007669"/>
    <property type="project" value="InterPro"/>
</dbReference>
<dbReference type="PANTHER" id="PTHR33365:SF4">
    <property type="entry name" value="CYCLOCHLOROTINE BIOSYNTHESIS PROTEIN O"/>
    <property type="match status" value="1"/>
</dbReference>
<sequence>MFSPAASALKYKNVVRTAGVEDDKTAYQGQPNEENDRLWEKLYSFGMTEIPMKDASQLANPTVPISGDPVATIYVFHEIHCLVTAPIRCDKASCAPATSPQFHMLSTQSTIKFYRRPESRIRAETSMR</sequence>
<dbReference type="EMBL" id="MU001497">
    <property type="protein sequence ID" value="KAF2447290.1"/>
    <property type="molecule type" value="Genomic_DNA"/>
</dbReference>
<reference evidence="3" key="1">
    <citation type="journal article" date="2020" name="Stud. Mycol.">
        <title>101 Dothideomycetes genomes: a test case for predicting lifestyles and emergence of pathogens.</title>
        <authorList>
            <person name="Haridas S."/>
            <person name="Albert R."/>
            <person name="Binder M."/>
            <person name="Bloem J."/>
            <person name="Labutti K."/>
            <person name="Salamov A."/>
            <person name="Andreopoulos B."/>
            <person name="Baker S."/>
            <person name="Barry K."/>
            <person name="Bills G."/>
            <person name="Bluhm B."/>
            <person name="Cannon C."/>
            <person name="Castanera R."/>
            <person name="Culley D."/>
            <person name="Daum C."/>
            <person name="Ezra D."/>
            <person name="Gonzalez J."/>
            <person name="Henrissat B."/>
            <person name="Kuo A."/>
            <person name="Liang C."/>
            <person name="Lipzen A."/>
            <person name="Lutzoni F."/>
            <person name="Magnuson J."/>
            <person name="Mondo S."/>
            <person name="Nolan M."/>
            <person name="Ohm R."/>
            <person name="Pangilinan J."/>
            <person name="Park H.-J."/>
            <person name="Ramirez L."/>
            <person name="Alfaro M."/>
            <person name="Sun H."/>
            <person name="Tritt A."/>
            <person name="Yoshinaga Y."/>
            <person name="Zwiers L.-H."/>
            <person name="Turgeon B."/>
            <person name="Goodwin S."/>
            <person name="Spatafora J."/>
            <person name="Crous P."/>
            <person name="Grigoriev I."/>
        </authorList>
    </citation>
    <scope>NUCLEOTIDE SEQUENCE</scope>
    <source>
        <strain evidence="3">CBS 690.94</strain>
    </source>
</reference>
<evidence type="ECO:0000256" key="1">
    <source>
        <dbReference type="ARBA" id="ARBA00004685"/>
    </source>
</evidence>
<gene>
    <name evidence="3" type="ORF">P171DRAFT_442428</name>
</gene>
<name>A0A9P4UEN1_9PLEO</name>
<dbReference type="AlphaFoldDB" id="A0A9P4UEN1"/>
<protein>
    <submittedName>
        <fullName evidence="3">Uncharacterized protein</fullName>
    </submittedName>
</protein>
<proteinExistence type="inferred from homology"/>
<evidence type="ECO:0000313" key="3">
    <source>
        <dbReference type="EMBL" id="KAF2447290.1"/>
    </source>
</evidence>
<dbReference type="OrthoDB" id="3687641at2759"/>
<dbReference type="Proteomes" id="UP000799764">
    <property type="component" value="Unassembled WGS sequence"/>
</dbReference>
<dbReference type="PANTHER" id="PTHR33365">
    <property type="entry name" value="YALI0B05434P"/>
    <property type="match status" value="1"/>
</dbReference>